<dbReference type="InterPro" id="IPR017726">
    <property type="entry name" value="Fe/S_biogenesis_protein_NfuA"/>
</dbReference>
<dbReference type="Gene3D" id="2.60.300.12">
    <property type="entry name" value="HesB-like domain"/>
    <property type="match status" value="1"/>
</dbReference>
<dbReference type="Pfam" id="PF01521">
    <property type="entry name" value="Fe-S_biosyn"/>
    <property type="match status" value="1"/>
</dbReference>
<protein>
    <recommendedName>
        <fullName evidence="5">Fe/S biogenesis protein NfuA</fullName>
    </recommendedName>
</protein>
<dbReference type="RefSeq" id="WP_193909865.1">
    <property type="nucleotide sequence ID" value="NZ_PRDL01000001.1"/>
</dbReference>
<dbReference type="SUPFAM" id="SSF89360">
    <property type="entry name" value="HesB-like domain"/>
    <property type="match status" value="1"/>
</dbReference>
<evidence type="ECO:0000256" key="2">
    <source>
        <dbReference type="ARBA" id="ARBA00022723"/>
    </source>
</evidence>
<evidence type="ECO:0000256" key="4">
    <source>
        <dbReference type="ARBA" id="ARBA00023014"/>
    </source>
</evidence>
<evidence type="ECO:0000256" key="3">
    <source>
        <dbReference type="ARBA" id="ARBA00023004"/>
    </source>
</evidence>
<dbReference type="Pfam" id="PF01106">
    <property type="entry name" value="NifU"/>
    <property type="match status" value="1"/>
</dbReference>
<gene>
    <name evidence="5 8" type="primary">nfuA</name>
    <name evidence="8" type="ORF">C4F51_11435</name>
</gene>
<reference evidence="8" key="1">
    <citation type="submission" date="2018-07" db="EMBL/GenBank/DDBJ databases">
        <title>Genome assembly of strain Ka43.</title>
        <authorList>
            <person name="Kukolya J."/>
            <person name="Nagy I."/>
            <person name="Horvath B."/>
            <person name="Toth A."/>
        </authorList>
    </citation>
    <scope>NUCLEOTIDE SEQUENCE</scope>
    <source>
        <strain evidence="8">KB43</strain>
    </source>
</reference>
<dbReference type="PANTHER" id="PTHR11178:SF51">
    <property type="entry name" value="FE_S BIOGENESIS PROTEIN NFUA"/>
    <property type="match status" value="1"/>
</dbReference>
<dbReference type="InterPro" id="IPR034904">
    <property type="entry name" value="FSCA_dom_sf"/>
</dbReference>
<comment type="subunit">
    <text evidence="5">Homodimer.</text>
</comment>
<dbReference type="PANTHER" id="PTHR11178">
    <property type="entry name" value="IRON-SULFUR CLUSTER SCAFFOLD PROTEIN NFU-RELATED"/>
    <property type="match status" value="1"/>
</dbReference>
<dbReference type="NCBIfam" id="TIGR03341">
    <property type="entry name" value="YhgI_GntY"/>
    <property type="match status" value="1"/>
</dbReference>
<evidence type="ECO:0000256" key="5">
    <source>
        <dbReference type="HAMAP-Rule" id="MF_01637"/>
    </source>
</evidence>
<feature type="domain" description="Core" evidence="7">
    <location>
        <begin position="3"/>
        <end position="101"/>
    </location>
</feature>
<dbReference type="GO" id="GO:0005506">
    <property type="term" value="F:iron ion binding"/>
    <property type="evidence" value="ECO:0007669"/>
    <property type="project" value="InterPro"/>
</dbReference>
<comment type="caution">
    <text evidence="8">The sequence shown here is derived from an EMBL/GenBank/DDBJ whole genome shotgun (WGS) entry which is preliminary data.</text>
</comment>
<evidence type="ECO:0000256" key="1">
    <source>
        <dbReference type="ARBA" id="ARBA00022485"/>
    </source>
</evidence>
<dbReference type="GO" id="GO:0051604">
    <property type="term" value="P:protein maturation"/>
    <property type="evidence" value="ECO:0007669"/>
    <property type="project" value="UniProtKB-UniRule"/>
</dbReference>
<evidence type="ECO:0000259" key="7">
    <source>
        <dbReference type="Pfam" id="PF01521"/>
    </source>
</evidence>
<keyword evidence="2 5" id="KW-0479">Metal-binding</keyword>
<dbReference type="Proteomes" id="UP000652567">
    <property type="component" value="Unassembled WGS sequence"/>
</dbReference>
<dbReference type="GO" id="GO:0016226">
    <property type="term" value="P:iron-sulfur cluster assembly"/>
    <property type="evidence" value="ECO:0007669"/>
    <property type="project" value="UniProtKB-UniRule"/>
</dbReference>
<comment type="similarity">
    <text evidence="5">Belongs to the NfuA family.</text>
</comment>
<dbReference type="InterPro" id="IPR035903">
    <property type="entry name" value="HesB-like_dom_sf"/>
</dbReference>
<dbReference type="EMBL" id="PRDL01000001">
    <property type="protein sequence ID" value="MBE8717796.1"/>
    <property type="molecule type" value="Genomic_DNA"/>
</dbReference>
<dbReference type="InterPro" id="IPR000361">
    <property type="entry name" value="ATAP_core_dom"/>
</dbReference>
<evidence type="ECO:0000313" key="8">
    <source>
        <dbReference type="EMBL" id="MBE8717796.1"/>
    </source>
</evidence>
<keyword evidence="1 5" id="KW-0004">4Fe-4S</keyword>
<dbReference type="Gene3D" id="3.30.300.130">
    <property type="entry name" value="Fe-S cluster assembly (FSCA)"/>
    <property type="match status" value="1"/>
</dbReference>
<evidence type="ECO:0000259" key="6">
    <source>
        <dbReference type="Pfam" id="PF01106"/>
    </source>
</evidence>
<proteinExistence type="inferred from homology"/>
<dbReference type="HAMAP" id="MF_01637">
    <property type="entry name" value="Fe_S_biogen_NfuA"/>
    <property type="match status" value="1"/>
</dbReference>
<keyword evidence="4 5" id="KW-0411">Iron-sulfur</keyword>
<feature type="binding site" evidence="5">
    <location>
        <position position="156"/>
    </location>
    <ligand>
        <name>[4Fe-4S] cluster</name>
        <dbReference type="ChEBI" id="CHEBI:49883"/>
    </ligand>
</feature>
<keyword evidence="3 5" id="KW-0408">Iron</keyword>
<dbReference type="GO" id="GO:0051539">
    <property type="term" value="F:4 iron, 4 sulfur cluster binding"/>
    <property type="evidence" value="ECO:0007669"/>
    <property type="project" value="UniProtKB-UniRule"/>
</dbReference>
<comment type="function">
    <text evidence="5">Involved in iron-sulfur cluster biogenesis. Binds a 4Fe-4S cluster, can transfer this cluster to apoproteins, and thereby intervenes in the maturation of Fe/S proteins. Could also act as a scaffold/chaperone for damaged Fe/S proteins.</text>
</comment>
<accession>A0A928V2X3</accession>
<name>A0A928V2X3_9GAMM</name>
<feature type="domain" description="NIF system FeS cluster assembly NifU C-terminal" evidence="6">
    <location>
        <begin position="115"/>
        <end position="180"/>
    </location>
</feature>
<dbReference type="AlphaFoldDB" id="A0A928V2X3"/>
<keyword evidence="9" id="KW-1185">Reference proteome</keyword>
<comment type="cofactor">
    <cofactor evidence="5">
        <name>[4Fe-4S] cluster</name>
        <dbReference type="ChEBI" id="CHEBI:49883"/>
    </cofactor>
    <text evidence="5">Binds 1 [4Fe-4S] cluster per subunit. The cluster is presumably bound at the interface of two monomers.</text>
</comment>
<dbReference type="SUPFAM" id="SSF117916">
    <property type="entry name" value="Fe-S cluster assembly (FSCA) domain-like"/>
    <property type="match status" value="1"/>
</dbReference>
<feature type="binding site" evidence="5">
    <location>
        <position position="153"/>
    </location>
    <ligand>
        <name>[4Fe-4S] cluster</name>
        <dbReference type="ChEBI" id="CHEBI:49883"/>
    </ligand>
</feature>
<evidence type="ECO:0000313" key="9">
    <source>
        <dbReference type="Proteomes" id="UP000652567"/>
    </source>
</evidence>
<organism evidence="8 9">
    <name type="scientific">Cellvibrio polysaccharolyticus</name>
    <dbReference type="NCBI Taxonomy" id="2082724"/>
    <lineage>
        <taxon>Bacteria</taxon>
        <taxon>Pseudomonadati</taxon>
        <taxon>Pseudomonadota</taxon>
        <taxon>Gammaproteobacteria</taxon>
        <taxon>Cellvibrionales</taxon>
        <taxon>Cellvibrionaceae</taxon>
        <taxon>Cellvibrio</taxon>
    </lineage>
</organism>
<dbReference type="InterPro" id="IPR001075">
    <property type="entry name" value="NIF_FeS_clus_asmbl_NifU_C"/>
</dbReference>
<sequence length="195" mass="21380">MVNVEITESAQAYLKDLLDRQKDNDGIGIRMFVASPGTAQAETCIAYCRPGEEKEEDVAVELNGFTAWFEGRSLPFLEDAKVDYATDRMGGQLTIRAPNSKMPRVNDDSPLEDRINYVLYNDVNPSLASHGGNVSLVEVTDDMIAVLQFGGGCQGCGSVAITLKQGIEVQLMDKLPELKGIRDVTDHTDRSNAYM</sequence>